<dbReference type="AlphaFoldDB" id="A0A6N7LYG4"/>
<protein>
    <submittedName>
        <fullName evidence="1">Uncharacterized protein</fullName>
    </submittedName>
</protein>
<name>A0A6N7LYG4_9GAMM</name>
<organism evidence="1 2">
    <name type="scientific">Alcanivorax sediminis</name>
    <dbReference type="NCBI Taxonomy" id="2663008"/>
    <lineage>
        <taxon>Bacteria</taxon>
        <taxon>Pseudomonadati</taxon>
        <taxon>Pseudomonadota</taxon>
        <taxon>Gammaproteobacteria</taxon>
        <taxon>Oceanospirillales</taxon>
        <taxon>Alcanivoracaceae</taxon>
        <taxon>Alcanivorax</taxon>
    </lineage>
</organism>
<dbReference type="EMBL" id="WIRE01000001">
    <property type="protein sequence ID" value="MQX53301.1"/>
    <property type="molecule type" value="Genomic_DNA"/>
</dbReference>
<dbReference type="RefSeq" id="WP_153500559.1">
    <property type="nucleotide sequence ID" value="NZ_WIRE01000001.1"/>
</dbReference>
<sequence length="103" mass="11686">MTPETEPHKEFMFDILEKVRFVILPNQTGRIQELRIIYKDKKYSFLEAALYLSRIDQCGLGMACPTSNVAAGEGRNTTAPGTEGPLERADAREVDYMTRVNIF</sequence>
<evidence type="ECO:0000313" key="2">
    <source>
        <dbReference type="Proteomes" id="UP000469421"/>
    </source>
</evidence>
<accession>A0A6N7LYG4</accession>
<evidence type="ECO:0000313" key="1">
    <source>
        <dbReference type="EMBL" id="MQX53301.1"/>
    </source>
</evidence>
<comment type="caution">
    <text evidence="1">The sequence shown here is derived from an EMBL/GenBank/DDBJ whole genome shotgun (WGS) entry which is preliminary data.</text>
</comment>
<gene>
    <name evidence="1" type="ORF">GFN93_08570</name>
</gene>
<keyword evidence="2" id="KW-1185">Reference proteome</keyword>
<proteinExistence type="predicted"/>
<reference evidence="1 2" key="1">
    <citation type="submission" date="2019-10" db="EMBL/GenBank/DDBJ databases">
        <title>Alcanivorax sp.PA15-N-34 draft genome sequence.</title>
        <authorList>
            <person name="Liao X."/>
            <person name="Shao Z."/>
        </authorList>
    </citation>
    <scope>NUCLEOTIDE SEQUENCE [LARGE SCALE GENOMIC DNA]</scope>
    <source>
        <strain evidence="1 2">PA15-N-34</strain>
    </source>
</reference>
<dbReference type="Proteomes" id="UP000469421">
    <property type="component" value="Unassembled WGS sequence"/>
</dbReference>